<dbReference type="NCBIfam" id="TIGR00132">
    <property type="entry name" value="gatA"/>
    <property type="match status" value="1"/>
</dbReference>
<dbReference type="PANTHER" id="PTHR11895:SF151">
    <property type="entry name" value="GLUTAMYL-TRNA(GLN) AMIDOTRANSFERASE SUBUNIT A"/>
    <property type="match status" value="1"/>
</dbReference>
<dbReference type="InterPro" id="IPR020556">
    <property type="entry name" value="Amidase_CS"/>
</dbReference>
<evidence type="ECO:0000256" key="5">
    <source>
        <dbReference type="ARBA" id="ARBA00022917"/>
    </source>
</evidence>
<dbReference type="InterPro" id="IPR000120">
    <property type="entry name" value="Amidase"/>
</dbReference>
<dbReference type="InterPro" id="IPR036928">
    <property type="entry name" value="AS_sf"/>
</dbReference>
<name>A0A511RJ03_9DEIN</name>
<evidence type="ECO:0000313" key="11">
    <source>
        <dbReference type="Proteomes" id="UP000321827"/>
    </source>
</evidence>
<sequence length="478" mass="50971">MDAVTIARRVRAGELDPGDVLRETLARIERFDARVHAFLTLNPEAEAEAEAVRRRVEAGEELPLAGVPVAVKDNLTTRGLATTCASGVLEGFVPPYDAAAVERLRAAGAVLVGKTNLDEFAMGSSTEHSHFGPTRNPWDLERVPGGSSGGSAAAVAAAYVPVAVGSDTGGSVRQPAAFTGTLGFKPTYGRISRYGLVAFASSLDQVGTFGRSVADLALVSRVLMGHDPRDATSLEAPPARLEPDPRRGRGYTLGVVRETLEEGNSPGVLDALARFRTVLESAGVRFVEVELPSLRHALAAYYLVATAEASSNLARYDGVHYGARVAAGEVRALMQRTRERGFGAEVKRRILMGTFALSSGYYDAYYGRALKARRRIAAEFAQAFWEVDLLVTPTTPTPAFRLGAKLDDPLEMYLSDVDTVAVNLAGLPALSLPAGFEEGLPLGVQLIAPALAEDRLFDLAALFERLTEGAYQQTAPLD</sequence>
<dbReference type="InterPro" id="IPR023631">
    <property type="entry name" value="Amidase_dom"/>
</dbReference>
<dbReference type="GO" id="GO:0006412">
    <property type="term" value="P:translation"/>
    <property type="evidence" value="ECO:0007669"/>
    <property type="project" value="UniProtKB-UniRule"/>
</dbReference>
<dbReference type="InterPro" id="IPR004412">
    <property type="entry name" value="GatA"/>
</dbReference>
<dbReference type="OrthoDB" id="9811471at2"/>
<keyword evidence="2 7" id="KW-0436">Ligase</keyword>
<dbReference type="PANTHER" id="PTHR11895">
    <property type="entry name" value="TRANSAMIDASE"/>
    <property type="match status" value="1"/>
</dbReference>
<dbReference type="GO" id="GO:0050567">
    <property type="term" value="F:glutaminyl-tRNA synthase (glutamine-hydrolyzing) activity"/>
    <property type="evidence" value="ECO:0007669"/>
    <property type="project" value="UniProtKB-UniRule"/>
</dbReference>
<comment type="function">
    <text evidence="7">Allows the formation of correctly charged Gln-tRNA(Gln) through the transamidation of misacylated Glu-tRNA(Gln) in organisms which lack glutaminyl-tRNA synthetase. The reaction takes place in the presence of glutamine and ATP through an activated gamma-phospho-Glu-tRNA(Gln).</text>
</comment>
<comment type="catalytic activity">
    <reaction evidence="6 7">
        <text>L-glutamyl-tRNA(Gln) + L-glutamine + ATP + H2O = L-glutaminyl-tRNA(Gln) + L-glutamate + ADP + phosphate + H(+)</text>
        <dbReference type="Rhea" id="RHEA:17521"/>
        <dbReference type="Rhea" id="RHEA-COMP:9681"/>
        <dbReference type="Rhea" id="RHEA-COMP:9684"/>
        <dbReference type="ChEBI" id="CHEBI:15377"/>
        <dbReference type="ChEBI" id="CHEBI:15378"/>
        <dbReference type="ChEBI" id="CHEBI:29985"/>
        <dbReference type="ChEBI" id="CHEBI:30616"/>
        <dbReference type="ChEBI" id="CHEBI:43474"/>
        <dbReference type="ChEBI" id="CHEBI:58359"/>
        <dbReference type="ChEBI" id="CHEBI:78520"/>
        <dbReference type="ChEBI" id="CHEBI:78521"/>
        <dbReference type="ChEBI" id="CHEBI:456216"/>
        <dbReference type="EC" id="6.3.5.7"/>
    </reaction>
</comment>
<dbReference type="GO" id="GO:0016740">
    <property type="term" value="F:transferase activity"/>
    <property type="evidence" value="ECO:0007669"/>
    <property type="project" value="UniProtKB-KW"/>
</dbReference>
<feature type="region of interest" description="Disordered" evidence="8">
    <location>
        <begin position="229"/>
        <end position="248"/>
    </location>
</feature>
<keyword evidence="5 7" id="KW-0648">Protein biosynthesis</keyword>
<protein>
    <recommendedName>
        <fullName evidence="7">Glutamyl-tRNA(Gln) amidotransferase subunit A</fullName>
        <shortName evidence="7">Glu-ADT subunit A</shortName>
        <ecNumber evidence="7">6.3.5.7</ecNumber>
    </recommendedName>
</protein>
<dbReference type="Proteomes" id="UP000321827">
    <property type="component" value="Unassembled WGS sequence"/>
</dbReference>
<dbReference type="SUPFAM" id="SSF75304">
    <property type="entry name" value="Amidase signature (AS) enzymes"/>
    <property type="match status" value="1"/>
</dbReference>
<evidence type="ECO:0000256" key="4">
    <source>
        <dbReference type="ARBA" id="ARBA00022840"/>
    </source>
</evidence>
<evidence type="ECO:0000256" key="8">
    <source>
        <dbReference type="SAM" id="MobiDB-lite"/>
    </source>
</evidence>
<dbReference type="GO" id="GO:0005524">
    <property type="term" value="F:ATP binding"/>
    <property type="evidence" value="ECO:0007669"/>
    <property type="project" value="UniProtKB-KW"/>
</dbReference>
<evidence type="ECO:0000256" key="2">
    <source>
        <dbReference type="ARBA" id="ARBA00022598"/>
    </source>
</evidence>
<dbReference type="GO" id="GO:0030956">
    <property type="term" value="C:glutamyl-tRNA(Gln) amidotransferase complex"/>
    <property type="evidence" value="ECO:0007669"/>
    <property type="project" value="InterPro"/>
</dbReference>
<dbReference type="EMBL" id="BJXN01000006">
    <property type="protein sequence ID" value="GEM89620.1"/>
    <property type="molecule type" value="Genomic_DNA"/>
</dbReference>
<evidence type="ECO:0000256" key="3">
    <source>
        <dbReference type="ARBA" id="ARBA00022741"/>
    </source>
</evidence>
<dbReference type="EC" id="6.3.5.7" evidence="7"/>
<dbReference type="Pfam" id="PF01425">
    <property type="entry name" value="Amidase"/>
    <property type="match status" value="1"/>
</dbReference>
<evidence type="ECO:0000256" key="7">
    <source>
        <dbReference type="HAMAP-Rule" id="MF_00120"/>
    </source>
</evidence>
<dbReference type="AlphaFoldDB" id="A0A511RJ03"/>
<organism evidence="10 11">
    <name type="scientific">Oceanithermus desulfurans NBRC 100063</name>
    <dbReference type="NCBI Taxonomy" id="1227550"/>
    <lineage>
        <taxon>Bacteria</taxon>
        <taxon>Thermotogati</taxon>
        <taxon>Deinococcota</taxon>
        <taxon>Deinococci</taxon>
        <taxon>Thermales</taxon>
        <taxon>Thermaceae</taxon>
        <taxon>Oceanithermus</taxon>
    </lineage>
</organism>
<feature type="active site" description="Charge relay system" evidence="7">
    <location>
        <position position="72"/>
    </location>
</feature>
<comment type="subunit">
    <text evidence="7">Heterotrimer of A, B and C subunits.</text>
</comment>
<keyword evidence="10" id="KW-0808">Transferase</keyword>
<dbReference type="HAMAP" id="MF_00120">
    <property type="entry name" value="GatA"/>
    <property type="match status" value="1"/>
</dbReference>
<comment type="similarity">
    <text evidence="1 7">Belongs to the amidase family. GatA subfamily.</text>
</comment>
<comment type="caution">
    <text evidence="10">The sequence shown here is derived from an EMBL/GenBank/DDBJ whole genome shotgun (WGS) entry which is preliminary data.</text>
</comment>
<dbReference type="PROSITE" id="PS00571">
    <property type="entry name" value="AMIDASES"/>
    <property type="match status" value="1"/>
</dbReference>
<dbReference type="RefSeq" id="WP_147146605.1">
    <property type="nucleotide sequence ID" value="NZ_BJXN01000006.1"/>
</dbReference>
<feature type="active site" description="Charge relay system" evidence="7">
    <location>
        <position position="147"/>
    </location>
</feature>
<evidence type="ECO:0000256" key="6">
    <source>
        <dbReference type="ARBA" id="ARBA00047407"/>
    </source>
</evidence>
<keyword evidence="4 7" id="KW-0067">ATP-binding</keyword>
<evidence type="ECO:0000259" key="9">
    <source>
        <dbReference type="Pfam" id="PF01425"/>
    </source>
</evidence>
<feature type="domain" description="Amidase" evidence="9">
    <location>
        <begin position="19"/>
        <end position="456"/>
    </location>
</feature>
<gene>
    <name evidence="7 10" type="primary">gatA</name>
    <name evidence="10" type="ORF">ODE01S_10540</name>
</gene>
<accession>A0A511RJ03</accession>
<evidence type="ECO:0000313" key="10">
    <source>
        <dbReference type="EMBL" id="GEM89620.1"/>
    </source>
</evidence>
<reference evidence="10 11" key="1">
    <citation type="submission" date="2019-07" db="EMBL/GenBank/DDBJ databases">
        <title>Whole genome shotgun sequence of Oceanithermus desulfurans NBRC 100063.</title>
        <authorList>
            <person name="Hosoyama A."/>
            <person name="Uohara A."/>
            <person name="Ohji S."/>
            <person name="Ichikawa N."/>
        </authorList>
    </citation>
    <scope>NUCLEOTIDE SEQUENCE [LARGE SCALE GENOMIC DNA]</scope>
    <source>
        <strain evidence="10 11">NBRC 100063</strain>
    </source>
</reference>
<evidence type="ECO:0000256" key="1">
    <source>
        <dbReference type="ARBA" id="ARBA00008069"/>
    </source>
</evidence>
<dbReference type="Gene3D" id="3.90.1300.10">
    <property type="entry name" value="Amidase signature (AS) domain"/>
    <property type="match status" value="1"/>
</dbReference>
<keyword evidence="3 7" id="KW-0547">Nucleotide-binding</keyword>
<proteinExistence type="inferred from homology"/>
<feature type="active site" description="Acyl-ester intermediate" evidence="7">
    <location>
        <position position="171"/>
    </location>
</feature>